<keyword evidence="2" id="KW-0479">Metal-binding</keyword>
<gene>
    <name evidence="4" type="ORF">PLOB_00011126</name>
</gene>
<feature type="domain" description="DDE Tnp4" evidence="3">
    <location>
        <begin position="149"/>
        <end position="307"/>
    </location>
</feature>
<dbReference type="PANTHER" id="PTHR23080:SF133">
    <property type="entry name" value="SI:CH211-262I1.5-RELATED"/>
    <property type="match status" value="1"/>
</dbReference>
<accession>A0ABN8NHA6</accession>
<dbReference type="InterPro" id="IPR027806">
    <property type="entry name" value="HARBI1_dom"/>
</dbReference>
<comment type="cofactor">
    <cofactor evidence="1">
        <name>a divalent metal cation</name>
        <dbReference type="ChEBI" id="CHEBI:60240"/>
    </cofactor>
</comment>
<dbReference type="Pfam" id="PF13359">
    <property type="entry name" value="DDE_Tnp_4"/>
    <property type="match status" value="1"/>
</dbReference>
<protein>
    <recommendedName>
        <fullName evidence="3">DDE Tnp4 domain-containing protein</fullName>
    </recommendedName>
</protein>
<dbReference type="PANTHER" id="PTHR23080">
    <property type="entry name" value="THAP DOMAIN PROTEIN"/>
    <property type="match status" value="1"/>
</dbReference>
<name>A0ABN8NHA6_9CNID</name>
<evidence type="ECO:0000256" key="1">
    <source>
        <dbReference type="ARBA" id="ARBA00001968"/>
    </source>
</evidence>
<evidence type="ECO:0000313" key="5">
    <source>
        <dbReference type="Proteomes" id="UP001159405"/>
    </source>
</evidence>
<proteinExistence type="predicted"/>
<evidence type="ECO:0000256" key="2">
    <source>
        <dbReference type="ARBA" id="ARBA00022723"/>
    </source>
</evidence>
<organism evidence="4 5">
    <name type="scientific">Porites lobata</name>
    <dbReference type="NCBI Taxonomy" id="104759"/>
    <lineage>
        <taxon>Eukaryota</taxon>
        <taxon>Metazoa</taxon>
        <taxon>Cnidaria</taxon>
        <taxon>Anthozoa</taxon>
        <taxon>Hexacorallia</taxon>
        <taxon>Scleractinia</taxon>
        <taxon>Fungiina</taxon>
        <taxon>Poritidae</taxon>
        <taxon>Porites</taxon>
    </lineage>
</organism>
<dbReference type="EMBL" id="CALNXK010000016">
    <property type="protein sequence ID" value="CAH3104028.1"/>
    <property type="molecule type" value="Genomic_DNA"/>
</dbReference>
<keyword evidence="5" id="KW-1185">Reference proteome</keyword>
<dbReference type="Proteomes" id="UP001159405">
    <property type="component" value="Unassembled WGS sequence"/>
</dbReference>
<reference evidence="4 5" key="1">
    <citation type="submission" date="2022-05" db="EMBL/GenBank/DDBJ databases">
        <authorList>
            <consortium name="Genoscope - CEA"/>
            <person name="William W."/>
        </authorList>
    </citation>
    <scope>NUCLEOTIDE SEQUENCE [LARGE SCALE GENOMIC DNA]</scope>
</reference>
<evidence type="ECO:0000313" key="4">
    <source>
        <dbReference type="EMBL" id="CAH3104028.1"/>
    </source>
</evidence>
<evidence type="ECO:0000259" key="3">
    <source>
        <dbReference type="Pfam" id="PF13359"/>
    </source>
</evidence>
<sequence>MKEIDDLLEQLRSKTNEVNQLSDPVKTLKMQNETYQSQLQKFAHTTEKTTFSYKCLTGLCVENFDCLFACVDPYISAIIYPNCKTHQQRKLTKRTELMCFMTICRHTLHLGITGYMSGTSVSTQSRIFTAWAVFLSTLFDQLDLMLLGDCTENWIASPENFDISNATFSSYKNHDTGKTGIWITLYGSLVMCTDTYAGSISDNDLTADCGVLDMIQDERATALTDKRFGIEDLCHAKGLSHNHPPMKFEAQFEETDIAKKFDVATLRIYNENYIGRMRDWSILNTCWPKNRIDILRCVYKVLANIVNILFDPICAKEATTQSKSRELSHGATTPLSFLI</sequence>
<comment type="caution">
    <text evidence="4">The sequence shown here is derived from an EMBL/GenBank/DDBJ whole genome shotgun (WGS) entry which is preliminary data.</text>
</comment>